<sequence length="421" mass="46999">MRSWKKKGLTAILAVLASVSMVSSLAACGGSNGASKDELVLTIWGGDIDKRVMQKRLSLAKKKYPNISVKLQYIAKDYDTKIQTMFSGGTPPDILEMADNINAYSSRGQLADLTSDFPNVARDYGKTNQKIYTYKGKLYGAPDRAAPAVIFYNKDIFDAAGVEYPSEKWDWNTFLTNAQKLVKRENGKTTQWAYCEGDWWAWYMTWIYQNGGRILDKDGKPVVNSPENVEAMQFYQDLMYKYEVIPKPQEITDSGADPLFAQGKTAMNVTGFWDISSLKDAKFNWGVAPLWHGKKTAVPMFFNALTVSSQSKHKDDAIKIVKYLTSKEGQRPIAESGLDMPANLAAAKDKSFTQASWNKNGLDLTAFTRSTSMTYAPPLTPEWSQITKAMSDGMSQTWNGKQDVKTGLDKAQKTLEQALNK</sequence>
<dbReference type="Pfam" id="PF01547">
    <property type="entry name" value="SBP_bac_1"/>
    <property type="match status" value="1"/>
</dbReference>
<gene>
    <name evidence="5" type="ORF">FPK29_03125</name>
</gene>
<feature type="chain" id="PRO_5022084856" evidence="4">
    <location>
        <begin position="27"/>
        <end position="421"/>
    </location>
</feature>
<dbReference type="EMBL" id="VMHJ01000001">
    <property type="protein sequence ID" value="TSJ86673.1"/>
    <property type="molecule type" value="Genomic_DNA"/>
</dbReference>
<dbReference type="Proteomes" id="UP000317536">
    <property type="component" value="Unassembled WGS sequence"/>
</dbReference>
<comment type="caution">
    <text evidence="5">The sequence shown here is derived from an EMBL/GenBank/DDBJ whole genome shotgun (WGS) entry which is preliminary data.</text>
</comment>
<dbReference type="PANTHER" id="PTHR30061:SF50">
    <property type="entry name" value="MALTOSE_MALTODEXTRIN-BINDING PERIPLASMIC PROTEIN"/>
    <property type="match status" value="1"/>
</dbReference>
<feature type="signal peptide" evidence="4">
    <location>
        <begin position="1"/>
        <end position="26"/>
    </location>
</feature>
<dbReference type="GO" id="GO:0042956">
    <property type="term" value="P:maltodextrin transmembrane transport"/>
    <property type="evidence" value="ECO:0007669"/>
    <property type="project" value="TreeGrafter"/>
</dbReference>
<keyword evidence="3 4" id="KW-0732">Signal</keyword>
<evidence type="ECO:0000313" key="6">
    <source>
        <dbReference type="Proteomes" id="UP000317536"/>
    </source>
</evidence>
<comment type="similarity">
    <text evidence="1">Belongs to the bacterial solute-binding protein 1 family.</text>
</comment>
<name>A0A556RCR8_9BIFI</name>
<accession>A0A556RCR8</accession>
<evidence type="ECO:0000256" key="2">
    <source>
        <dbReference type="ARBA" id="ARBA00022448"/>
    </source>
</evidence>
<dbReference type="PANTHER" id="PTHR30061">
    <property type="entry name" value="MALTOSE-BINDING PERIPLASMIC PROTEIN"/>
    <property type="match status" value="1"/>
</dbReference>
<evidence type="ECO:0000313" key="5">
    <source>
        <dbReference type="EMBL" id="TSJ86673.1"/>
    </source>
</evidence>
<dbReference type="Gene3D" id="3.40.190.10">
    <property type="entry name" value="Periplasmic binding protein-like II"/>
    <property type="match status" value="1"/>
</dbReference>
<dbReference type="PROSITE" id="PS51257">
    <property type="entry name" value="PROKAR_LIPOPROTEIN"/>
    <property type="match status" value="1"/>
</dbReference>
<dbReference type="InterPro" id="IPR006059">
    <property type="entry name" value="SBP"/>
</dbReference>
<dbReference type="AlphaFoldDB" id="A0A556RCR8"/>
<evidence type="ECO:0000256" key="4">
    <source>
        <dbReference type="SAM" id="SignalP"/>
    </source>
</evidence>
<evidence type="ECO:0000256" key="3">
    <source>
        <dbReference type="ARBA" id="ARBA00022729"/>
    </source>
</evidence>
<dbReference type="SUPFAM" id="SSF53850">
    <property type="entry name" value="Periplasmic binding protein-like II"/>
    <property type="match status" value="1"/>
</dbReference>
<dbReference type="GO" id="GO:1901982">
    <property type="term" value="F:maltose binding"/>
    <property type="evidence" value="ECO:0007669"/>
    <property type="project" value="TreeGrafter"/>
</dbReference>
<reference evidence="5 6" key="1">
    <citation type="submission" date="2019-07" db="EMBL/GenBank/DDBJ databases">
        <title>Bifidobacterium asteroides genomes.</title>
        <authorList>
            <person name="Zheng H."/>
        </authorList>
    </citation>
    <scope>NUCLEOTIDE SEQUENCE [LARGE SCALE GENOMIC DNA]</scope>
    <source>
        <strain evidence="5 6">W8111</strain>
    </source>
</reference>
<evidence type="ECO:0000256" key="1">
    <source>
        <dbReference type="ARBA" id="ARBA00008520"/>
    </source>
</evidence>
<keyword evidence="2" id="KW-0813">Transport</keyword>
<proteinExistence type="inferred from homology"/>
<dbReference type="GO" id="GO:0055052">
    <property type="term" value="C:ATP-binding cassette (ABC) transporter complex, substrate-binding subunit-containing"/>
    <property type="evidence" value="ECO:0007669"/>
    <property type="project" value="TreeGrafter"/>
</dbReference>
<organism evidence="5 6">
    <name type="scientific">Bifidobacterium asteroides</name>
    <dbReference type="NCBI Taxonomy" id="1684"/>
    <lineage>
        <taxon>Bacteria</taxon>
        <taxon>Bacillati</taxon>
        <taxon>Actinomycetota</taxon>
        <taxon>Actinomycetes</taxon>
        <taxon>Bifidobacteriales</taxon>
        <taxon>Bifidobacteriaceae</taxon>
        <taxon>Bifidobacterium</taxon>
    </lineage>
</organism>
<protein>
    <submittedName>
        <fullName evidence="5">Sugar ABC transporter substrate-binding protein</fullName>
    </submittedName>
</protein>
<dbReference type="GO" id="GO:0015768">
    <property type="term" value="P:maltose transport"/>
    <property type="evidence" value="ECO:0007669"/>
    <property type="project" value="TreeGrafter"/>
</dbReference>
<dbReference type="CDD" id="cd13585">
    <property type="entry name" value="PBP2_TMBP_like"/>
    <property type="match status" value="1"/>
</dbReference>